<accession>A0A0S7BZU5</accession>
<dbReference type="Pfam" id="PF02493">
    <property type="entry name" value="MORN"/>
    <property type="match status" value="2"/>
</dbReference>
<evidence type="ECO:0000313" key="2">
    <source>
        <dbReference type="EMBL" id="GAP43185.1"/>
    </source>
</evidence>
<dbReference type="SMART" id="SM00698">
    <property type="entry name" value="MORN"/>
    <property type="match status" value="2"/>
</dbReference>
<protein>
    <submittedName>
        <fullName evidence="2">Protein containing MORN repeat</fullName>
    </submittedName>
</protein>
<dbReference type="SUPFAM" id="SSF82185">
    <property type="entry name" value="Histone H3 K4-specific methyltransferase SET7/9 N-terminal domain"/>
    <property type="match status" value="1"/>
</dbReference>
<dbReference type="AlphaFoldDB" id="A0A0S7BZU5"/>
<reference evidence="2" key="1">
    <citation type="journal article" date="2015" name="Genome Announc.">
        <title>Draft Genome Sequence of Bacteroidales Strain TBC1, a Novel Isolate from a Methanogenic Wastewater Treatment System.</title>
        <authorList>
            <person name="Tourlousse D.M."/>
            <person name="Matsuura N."/>
            <person name="Sun L."/>
            <person name="Toyonaga M."/>
            <person name="Kuroda K."/>
            <person name="Ohashi A."/>
            <person name="Cruz R."/>
            <person name="Yamaguchi T."/>
            <person name="Sekiguchi Y."/>
        </authorList>
    </citation>
    <scope>NUCLEOTIDE SEQUENCE [LARGE SCALE GENOMIC DNA]</scope>
    <source>
        <strain evidence="2">TBC1</strain>
    </source>
</reference>
<dbReference type="PANTHER" id="PTHR23084">
    <property type="entry name" value="PHOSPHATIDYLINOSITOL-4-PHOSPHATE 5-KINASE RELATED"/>
    <property type="match status" value="1"/>
</dbReference>
<keyword evidence="1" id="KW-0677">Repeat</keyword>
<proteinExistence type="predicted"/>
<name>A0A0S7BZU5_9BACT</name>
<dbReference type="Gene3D" id="2.20.110.10">
    <property type="entry name" value="Histone H3 K4-specific methyltransferase SET7/9 N-terminal domain"/>
    <property type="match status" value="1"/>
</dbReference>
<keyword evidence="3" id="KW-1185">Reference proteome</keyword>
<dbReference type="EMBL" id="DF968182">
    <property type="protein sequence ID" value="GAP43185.1"/>
    <property type="molecule type" value="Genomic_DNA"/>
</dbReference>
<organism evidence="2">
    <name type="scientific">Lentimicrobium saccharophilum</name>
    <dbReference type="NCBI Taxonomy" id="1678841"/>
    <lineage>
        <taxon>Bacteria</taxon>
        <taxon>Pseudomonadati</taxon>
        <taxon>Bacteroidota</taxon>
        <taxon>Bacteroidia</taxon>
        <taxon>Bacteroidales</taxon>
        <taxon>Lentimicrobiaceae</taxon>
        <taxon>Lentimicrobium</taxon>
    </lineage>
</organism>
<dbReference type="InterPro" id="IPR003409">
    <property type="entry name" value="MORN"/>
</dbReference>
<dbReference type="STRING" id="1678841.TBC1_111327"/>
<sequence>MLSVSILISFSAAGQEKCEVMKSSISGSYTGGCKKGLADGKGTAQGIDHYTGQFSKGLPHGKGTYTWSTGEVYEGSWKKGKRHGIGTYSWFYQGRDTISEGQWIEDQYAGPAYAKPRITQNSNIERYTIRKEGEITNRVLIGFYQNGLPNTSMTNLMLASSSGYQSTLGPLTGYEGVTFPVTINVKYTTMNKLQTATYEVRFEFEISEPGDWRVTLYN</sequence>
<dbReference type="Proteomes" id="UP000053091">
    <property type="component" value="Unassembled WGS sequence"/>
</dbReference>
<dbReference type="PANTHER" id="PTHR23084:SF263">
    <property type="entry name" value="MORN REPEAT-CONTAINING PROTEIN 1"/>
    <property type="match status" value="1"/>
</dbReference>
<gene>
    <name evidence="2" type="ORF">TBC1_111327</name>
</gene>
<evidence type="ECO:0000313" key="3">
    <source>
        <dbReference type="Proteomes" id="UP000053091"/>
    </source>
</evidence>
<evidence type="ECO:0000256" key="1">
    <source>
        <dbReference type="ARBA" id="ARBA00022737"/>
    </source>
</evidence>